<sequence length="202" mass="22641">MAGGYVICEYETVKQRFPKFQAVMTTLRNQLIAKAEKDWNMPFAGRRKISEAAARGIRLETPGPGLDVDVDRGEFGETTILPALFNGVMAAYQPMPTWHQWFNTTGSQVIIQGAASAGRIYEDYKVGLAGLVFLDKAIRISEIKMQISDKKLPRVNIEEVLAYNKPAIVFEEGYILDEEKGFELYANVLTEGPQRIKLLGLH</sequence>
<organism evidence="1">
    <name type="scientific">marine sediment metagenome</name>
    <dbReference type="NCBI Taxonomy" id="412755"/>
    <lineage>
        <taxon>unclassified sequences</taxon>
        <taxon>metagenomes</taxon>
        <taxon>ecological metagenomes</taxon>
    </lineage>
</organism>
<name>X1R0M7_9ZZZZ</name>
<protein>
    <submittedName>
        <fullName evidence="1">Uncharacterized protein</fullName>
    </submittedName>
</protein>
<accession>X1R0M7</accession>
<evidence type="ECO:0000313" key="1">
    <source>
        <dbReference type="EMBL" id="GAI49094.1"/>
    </source>
</evidence>
<reference evidence="1" key="1">
    <citation type="journal article" date="2014" name="Front. Microbiol.">
        <title>High frequency of phylogenetically diverse reductive dehalogenase-homologous genes in deep subseafloor sedimentary metagenomes.</title>
        <authorList>
            <person name="Kawai M."/>
            <person name="Futagami T."/>
            <person name="Toyoda A."/>
            <person name="Takaki Y."/>
            <person name="Nishi S."/>
            <person name="Hori S."/>
            <person name="Arai W."/>
            <person name="Tsubouchi T."/>
            <person name="Morono Y."/>
            <person name="Uchiyama I."/>
            <person name="Ito T."/>
            <person name="Fujiyama A."/>
            <person name="Inagaki F."/>
            <person name="Takami H."/>
        </authorList>
    </citation>
    <scope>NUCLEOTIDE SEQUENCE</scope>
    <source>
        <strain evidence="1">Expedition CK06-06</strain>
    </source>
</reference>
<feature type="non-terminal residue" evidence="1">
    <location>
        <position position="202"/>
    </location>
</feature>
<dbReference type="EMBL" id="BARV01033324">
    <property type="protein sequence ID" value="GAI49094.1"/>
    <property type="molecule type" value="Genomic_DNA"/>
</dbReference>
<proteinExistence type="predicted"/>
<gene>
    <name evidence="1" type="ORF">S06H3_52394</name>
</gene>
<dbReference type="AlphaFoldDB" id="X1R0M7"/>
<comment type="caution">
    <text evidence="1">The sequence shown here is derived from an EMBL/GenBank/DDBJ whole genome shotgun (WGS) entry which is preliminary data.</text>
</comment>